<dbReference type="InterPro" id="IPR043502">
    <property type="entry name" value="DNA/RNA_pol_sf"/>
</dbReference>
<evidence type="ECO:0000259" key="2">
    <source>
        <dbReference type="PROSITE" id="PS50994"/>
    </source>
</evidence>
<feature type="domain" description="Integrase catalytic" evidence="2">
    <location>
        <begin position="1"/>
        <end position="143"/>
    </location>
</feature>
<feature type="non-terminal residue" evidence="3">
    <location>
        <position position="927"/>
    </location>
</feature>
<sequence>MYCLVVIDDYSRFTWVFFLDTKDETSVILKSFITRIENLVDHKVKVIRYDNETEFKNREMNQFCEMKGILRQFSVARNPQQNRVAKKRNRILIEAAKTMLADFNKAFRVFNSRKRIVEVNLHIRFSERTPNIIDPKISHDDGSKPSCDDGKKVDEEHRKEIKYNELPIYLNMPALEDVSVFNFLSDDEDDGTKWVFRNKKDEKGIMIRNKARLVDQGYTQEEKINYDEVFAHVARIKAIRLFLAYASFKDFVVYQMDVKNAFLYGEIEEEVYVCQPPGFEDPYFLDRVYKVKKAMYGLHQALKALYETLSTYLLENRFQRQKIDKTLFIKRHKGDILLVKVYLDDIILGSTKKELCNAFESQDKYVAKILKKFGFIEVKTASTPMETQKPLLKDEDGEDVDVHMHRSMIGSLMYLTSSRPDIMFAVCACARYQVNPKVSYLYAVKRIFRASLDMKSITGGCQFLGCRLISWQCKKQIVVVNSIIDTEYTMVIQNQFELNEGSAMPTDPYHTPTILQPSSSQPQKTQKSRKPKRKDNQVPQPSGPTKSVTDKAVHKELGDSLMRVATTASSLEAEQNSGNTLRSDLDRIKLDELMALCTTLQNKGRRINAIDADEDITLVNDANNKMFDVDDLSGDEVFVAGKDLEDLYKLVKARYGSTRPVDNMDYLLQSDIKTMFEPHVEDEIYMLVENTYPLTPPTLSMMLEKKLQIDYESELNRFKRLDVWELVPLPKGRHAIKMDVKTAFLRGPFKVEVFVSQPDGFIYPYFPNHVYRLKKALHGPKQSLRACMIGGLMYPTTSQPDIAFATYVCACYQAHPSEKYLKEVKMIFQYLWQSINKGFWYSKDSGFKLIEYSDANLVGCLDDYKSTSGGLQFLGDKLVSWSSKKQVCTAMSTAKAEYVSLSTYYAQVIWMRTQLLDYGYRYNKIPM</sequence>
<dbReference type="SUPFAM" id="SSF56672">
    <property type="entry name" value="DNA/RNA polymerases"/>
    <property type="match status" value="1"/>
</dbReference>
<evidence type="ECO:0000313" key="3">
    <source>
        <dbReference type="EMBL" id="GEY80258.1"/>
    </source>
</evidence>
<dbReference type="Pfam" id="PF07727">
    <property type="entry name" value="RVT_2"/>
    <property type="match status" value="2"/>
</dbReference>
<dbReference type="AlphaFoldDB" id="A0A699HTJ3"/>
<protein>
    <submittedName>
        <fullName evidence="3">Retrovirus-related Pol polyprotein from transposon TNT 1-94</fullName>
    </submittedName>
</protein>
<dbReference type="SUPFAM" id="SSF53098">
    <property type="entry name" value="Ribonuclease H-like"/>
    <property type="match status" value="1"/>
</dbReference>
<feature type="compositionally biased region" description="Polar residues" evidence="1">
    <location>
        <begin position="537"/>
        <end position="547"/>
    </location>
</feature>
<proteinExistence type="predicted"/>
<dbReference type="Pfam" id="PF00665">
    <property type="entry name" value="rve"/>
    <property type="match status" value="1"/>
</dbReference>
<accession>A0A699HTJ3</accession>
<dbReference type="InterPro" id="IPR001584">
    <property type="entry name" value="Integrase_cat-core"/>
</dbReference>
<dbReference type="PROSITE" id="PS50994">
    <property type="entry name" value="INTEGRASE"/>
    <property type="match status" value="1"/>
</dbReference>
<evidence type="ECO:0000256" key="1">
    <source>
        <dbReference type="SAM" id="MobiDB-lite"/>
    </source>
</evidence>
<reference evidence="3" key="1">
    <citation type="journal article" date="2019" name="Sci. Rep.">
        <title>Draft genome of Tanacetum cinerariifolium, the natural source of mosquito coil.</title>
        <authorList>
            <person name="Yamashiro T."/>
            <person name="Shiraishi A."/>
            <person name="Satake H."/>
            <person name="Nakayama K."/>
        </authorList>
    </citation>
    <scope>NUCLEOTIDE SEQUENCE</scope>
</reference>
<feature type="compositionally biased region" description="Low complexity" evidence="1">
    <location>
        <begin position="516"/>
        <end position="525"/>
    </location>
</feature>
<comment type="caution">
    <text evidence="3">The sequence shown here is derived from an EMBL/GenBank/DDBJ whole genome shotgun (WGS) entry which is preliminary data.</text>
</comment>
<dbReference type="EMBL" id="BKCJ010211119">
    <property type="protein sequence ID" value="GEY80258.1"/>
    <property type="molecule type" value="Genomic_DNA"/>
</dbReference>
<dbReference type="InterPro" id="IPR012337">
    <property type="entry name" value="RNaseH-like_sf"/>
</dbReference>
<dbReference type="InterPro" id="IPR036397">
    <property type="entry name" value="RNaseH_sf"/>
</dbReference>
<dbReference type="Gene3D" id="3.30.420.10">
    <property type="entry name" value="Ribonuclease H-like superfamily/Ribonuclease H"/>
    <property type="match status" value="1"/>
</dbReference>
<gene>
    <name evidence="3" type="ORF">Tci_452232</name>
</gene>
<feature type="region of interest" description="Disordered" evidence="1">
    <location>
        <begin position="502"/>
        <end position="552"/>
    </location>
</feature>
<dbReference type="GO" id="GO:0003676">
    <property type="term" value="F:nucleic acid binding"/>
    <property type="evidence" value="ECO:0007669"/>
    <property type="project" value="InterPro"/>
</dbReference>
<dbReference type="PANTHER" id="PTHR11439:SF495">
    <property type="entry name" value="REVERSE TRANSCRIPTASE, RNA-DEPENDENT DNA POLYMERASE-RELATED"/>
    <property type="match status" value="1"/>
</dbReference>
<name>A0A699HTJ3_TANCI</name>
<dbReference type="PANTHER" id="PTHR11439">
    <property type="entry name" value="GAG-POL-RELATED RETROTRANSPOSON"/>
    <property type="match status" value="1"/>
</dbReference>
<dbReference type="GO" id="GO:0015074">
    <property type="term" value="P:DNA integration"/>
    <property type="evidence" value="ECO:0007669"/>
    <property type="project" value="InterPro"/>
</dbReference>
<dbReference type="InterPro" id="IPR013103">
    <property type="entry name" value="RVT_2"/>
</dbReference>
<dbReference type="CDD" id="cd09272">
    <property type="entry name" value="RNase_HI_RT_Ty1"/>
    <property type="match status" value="1"/>
</dbReference>
<organism evidence="3">
    <name type="scientific">Tanacetum cinerariifolium</name>
    <name type="common">Dalmatian daisy</name>
    <name type="synonym">Chrysanthemum cinerariifolium</name>
    <dbReference type="NCBI Taxonomy" id="118510"/>
    <lineage>
        <taxon>Eukaryota</taxon>
        <taxon>Viridiplantae</taxon>
        <taxon>Streptophyta</taxon>
        <taxon>Embryophyta</taxon>
        <taxon>Tracheophyta</taxon>
        <taxon>Spermatophyta</taxon>
        <taxon>Magnoliopsida</taxon>
        <taxon>eudicotyledons</taxon>
        <taxon>Gunneridae</taxon>
        <taxon>Pentapetalae</taxon>
        <taxon>asterids</taxon>
        <taxon>campanulids</taxon>
        <taxon>Asterales</taxon>
        <taxon>Asteraceae</taxon>
        <taxon>Asteroideae</taxon>
        <taxon>Anthemideae</taxon>
        <taxon>Anthemidinae</taxon>
        <taxon>Tanacetum</taxon>
    </lineage>
</organism>